<dbReference type="SUPFAM" id="SSF88697">
    <property type="entry name" value="PUA domain-like"/>
    <property type="match status" value="1"/>
</dbReference>
<dbReference type="PANTHER" id="PTHR23327:SF42">
    <property type="entry name" value="LON PEPTIDASE N-TERMINAL DOMAIN AND RING FINGER PROTEIN C14F5.10C"/>
    <property type="match status" value="1"/>
</dbReference>
<name>A0AAD5YQB8_9AGAR</name>
<accession>A0AAD5YQB8</accession>
<comment type="caution">
    <text evidence="2">The sequence shown here is derived from an EMBL/GenBank/DDBJ whole genome shotgun (WGS) entry which is preliminary data.</text>
</comment>
<feature type="domain" description="Lon N-terminal" evidence="1">
    <location>
        <begin position="38"/>
        <end position="120"/>
    </location>
</feature>
<evidence type="ECO:0000313" key="3">
    <source>
        <dbReference type="Proteomes" id="UP001213000"/>
    </source>
</evidence>
<dbReference type="PANTHER" id="PTHR23327">
    <property type="entry name" value="RING FINGER PROTEIN 127"/>
    <property type="match status" value="1"/>
</dbReference>
<gene>
    <name evidence="2" type="ORF">NP233_g7088</name>
</gene>
<dbReference type="Proteomes" id="UP001213000">
    <property type="component" value="Unassembled WGS sequence"/>
</dbReference>
<sequence>MNASSTVLQTFPMVYKERGEALAAEERDARLDTPIFVCQLSFPGMPTLLHFFEPRYRLMLRRCLESPSPRFGMIMAPKPGAGSPQIQYGTMLEIRSVQMLPDGRSMVETWGSFRFRILERGTLDGSILITQPPLESTTILKSCQHHLSFSTYTNFQSESKYATDLTLTVIILHSFFLLCTATRGAIRCYHPSIIPSINTYTRPITPRFTFQRGPHGYMSLLSRTPPRRYRTLGRPTSLQHLRRHAHRSLRLFLLGRSRPPNRRTRKGQAITAPKRTTTIIVVGPLD</sequence>
<dbReference type="InterPro" id="IPR003111">
    <property type="entry name" value="Lon_prtase_N"/>
</dbReference>
<dbReference type="AlphaFoldDB" id="A0AAD5YQB8"/>
<dbReference type="GO" id="GO:0061630">
    <property type="term" value="F:ubiquitin protein ligase activity"/>
    <property type="evidence" value="ECO:0007669"/>
    <property type="project" value="TreeGrafter"/>
</dbReference>
<protein>
    <recommendedName>
        <fullName evidence="1">Lon N-terminal domain-containing protein</fullName>
    </recommendedName>
</protein>
<proteinExistence type="predicted"/>
<dbReference type="InterPro" id="IPR046336">
    <property type="entry name" value="Lon_prtase_N_sf"/>
</dbReference>
<dbReference type="Pfam" id="PF02190">
    <property type="entry name" value="LON_substr_bdg"/>
    <property type="match status" value="1"/>
</dbReference>
<evidence type="ECO:0000259" key="1">
    <source>
        <dbReference type="Pfam" id="PF02190"/>
    </source>
</evidence>
<reference evidence="2" key="1">
    <citation type="submission" date="2022-07" db="EMBL/GenBank/DDBJ databases">
        <title>Genome Sequence of Leucocoprinus birnbaumii.</title>
        <authorList>
            <person name="Buettner E."/>
        </authorList>
    </citation>
    <scope>NUCLEOTIDE SEQUENCE</scope>
    <source>
        <strain evidence="2">VT141</strain>
    </source>
</reference>
<evidence type="ECO:0000313" key="2">
    <source>
        <dbReference type="EMBL" id="KAJ3566308.1"/>
    </source>
</evidence>
<organism evidence="2 3">
    <name type="scientific">Leucocoprinus birnbaumii</name>
    <dbReference type="NCBI Taxonomy" id="56174"/>
    <lineage>
        <taxon>Eukaryota</taxon>
        <taxon>Fungi</taxon>
        <taxon>Dikarya</taxon>
        <taxon>Basidiomycota</taxon>
        <taxon>Agaricomycotina</taxon>
        <taxon>Agaricomycetes</taxon>
        <taxon>Agaricomycetidae</taxon>
        <taxon>Agaricales</taxon>
        <taxon>Agaricineae</taxon>
        <taxon>Agaricaceae</taxon>
        <taxon>Leucocoprinus</taxon>
    </lineage>
</organism>
<dbReference type="EMBL" id="JANIEX010000497">
    <property type="protein sequence ID" value="KAJ3566308.1"/>
    <property type="molecule type" value="Genomic_DNA"/>
</dbReference>
<dbReference type="Gene3D" id="2.30.130.40">
    <property type="entry name" value="LON domain-like"/>
    <property type="match status" value="1"/>
</dbReference>
<dbReference type="InterPro" id="IPR015947">
    <property type="entry name" value="PUA-like_sf"/>
</dbReference>
<keyword evidence="3" id="KW-1185">Reference proteome</keyword>